<evidence type="ECO:0000259" key="1">
    <source>
        <dbReference type="Pfam" id="PF10074"/>
    </source>
</evidence>
<proteinExistence type="predicted"/>
<organism evidence="2 3">
    <name type="scientific">Sphingomonas glacialis</name>
    <dbReference type="NCBI Taxonomy" id="658225"/>
    <lineage>
        <taxon>Bacteria</taxon>
        <taxon>Pseudomonadati</taxon>
        <taxon>Pseudomonadota</taxon>
        <taxon>Alphaproteobacteria</taxon>
        <taxon>Sphingomonadales</taxon>
        <taxon>Sphingomonadaceae</taxon>
        <taxon>Sphingomonas</taxon>
    </lineage>
</organism>
<dbReference type="Proteomes" id="UP000319931">
    <property type="component" value="Unassembled WGS sequence"/>
</dbReference>
<protein>
    <submittedName>
        <fullName evidence="2">DUF2285 domain-containing protein</fullName>
    </submittedName>
</protein>
<keyword evidence="3" id="KW-1185">Reference proteome</keyword>
<evidence type="ECO:0000313" key="3">
    <source>
        <dbReference type="Proteomes" id="UP000319931"/>
    </source>
</evidence>
<dbReference type="EMBL" id="RCZC01000003">
    <property type="protein sequence ID" value="TPG52592.1"/>
    <property type="molecule type" value="Genomic_DNA"/>
</dbReference>
<dbReference type="InterPro" id="IPR018754">
    <property type="entry name" value="RovC-like_DNA-bd"/>
</dbReference>
<accession>A0A502FTK9</accession>
<dbReference type="AlphaFoldDB" id="A0A502FTK9"/>
<dbReference type="OrthoDB" id="7772848at2"/>
<evidence type="ECO:0000313" key="2">
    <source>
        <dbReference type="EMBL" id="TPG52592.1"/>
    </source>
</evidence>
<name>A0A502FTK9_9SPHN</name>
<feature type="domain" description="T6SS Transcription factor RovC-like DNA binding" evidence="1">
    <location>
        <begin position="33"/>
        <end position="142"/>
    </location>
</feature>
<reference evidence="2 3" key="1">
    <citation type="journal article" date="2019" name="Environ. Microbiol.">
        <title>Species interactions and distinct microbial communities in high Arctic permafrost affected cryosols are associated with the CH4 and CO2 gas fluxes.</title>
        <authorList>
            <person name="Altshuler I."/>
            <person name="Hamel J."/>
            <person name="Turney S."/>
            <person name="Magnuson E."/>
            <person name="Levesque R."/>
            <person name="Greer C."/>
            <person name="Whyte L.G."/>
        </authorList>
    </citation>
    <scope>NUCLEOTIDE SEQUENCE [LARGE SCALE GENOMIC DNA]</scope>
    <source>
        <strain evidence="2 3">E6.1</strain>
    </source>
</reference>
<sequence length="153" mass="17410">MSDGRHLVLGDIDGPHHLWLRSTLPEQPLAYIIVRDPAIEVRRQAAWRLDRRIGGAPPTRSAGAFRPTPFQRQRLDLLLDILDTLQTQPRPTSHDIARRLIYPGMSIGRGMEWKSSTERRRTQRLIEEALALMRGGYRTLLRGSLGGRQKSTA</sequence>
<comment type="caution">
    <text evidence="2">The sequence shown here is derived from an EMBL/GenBank/DDBJ whole genome shotgun (WGS) entry which is preliminary data.</text>
</comment>
<dbReference type="Pfam" id="PF10074">
    <property type="entry name" value="RovC_DNA-bd"/>
    <property type="match status" value="1"/>
</dbReference>
<gene>
    <name evidence="2" type="ORF">EAH76_11895</name>
</gene>